<dbReference type="AlphaFoldDB" id="A0A6C0EFD6"/>
<dbReference type="InterPro" id="IPR036770">
    <property type="entry name" value="Ankyrin_rpt-contain_sf"/>
</dbReference>
<accession>A0A6C0EFD6</accession>
<dbReference type="InterPro" id="IPR001611">
    <property type="entry name" value="Leu-rich_rpt"/>
</dbReference>
<dbReference type="SUPFAM" id="SSF48403">
    <property type="entry name" value="Ankyrin repeat"/>
    <property type="match status" value="1"/>
</dbReference>
<evidence type="ECO:0000313" key="1">
    <source>
        <dbReference type="EMBL" id="QHT26979.1"/>
    </source>
</evidence>
<dbReference type="EMBL" id="MN739806">
    <property type="protein sequence ID" value="QHT26979.1"/>
    <property type="molecule type" value="Genomic_DNA"/>
</dbReference>
<reference evidence="1" key="1">
    <citation type="journal article" date="2020" name="Nature">
        <title>Giant virus diversity and host interactions through global metagenomics.</title>
        <authorList>
            <person name="Schulz F."/>
            <person name="Roux S."/>
            <person name="Paez-Espino D."/>
            <person name="Jungbluth S."/>
            <person name="Walsh D.A."/>
            <person name="Denef V.J."/>
            <person name="McMahon K.D."/>
            <person name="Konstantinidis K.T."/>
            <person name="Eloe-Fadrosh E.A."/>
            <person name="Kyrpides N.C."/>
            <person name="Woyke T."/>
        </authorList>
    </citation>
    <scope>NUCLEOTIDE SEQUENCE</scope>
    <source>
        <strain evidence="1">GVMAG-M-3300023179-2</strain>
    </source>
</reference>
<sequence>MTTIKFLFNTITGNDYESLIRIIQNNKVNLNCHNRTGYSLLHKAIEVRAKECFDILINIPNYLKNKSSKDSGLLKAIEYYLISNNSTNYYYLNNLLEKNVEIDNQSLIATINNYDIFNKIFNILEIKSEQLIKDILHNSIQNSNINIINMIYNYLENNSCSYYLNNKNEFNKIFFKKSLDNIITVKVLIDKNIDWKIIYHWNCYIPTIYYLIKYDIIETFNYFYNLYLNLSKNDLNSIENINSFLYLLKIINIQNKNNIYYFGKILELPIDFIDVSEFSIELYKIMINKHFYIHNIENIFIEFNYIYDLIYLLFIKNKIKINPFIILNKYIKDIISTYNENINKLKYNKEYQLKYSNYIIKIFYIFNYFKYDSQVLNSKISHSNEYTENQKDSSLKDNDKINLITEFQHLLSSVENEVATSKTIDIADSSSELIIDNNSKDLMLIELKTNYINYQKKIKNLSKK</sequence>
<evidence type="ECO:0008006" key="2">
    <source>
        <dbReference type="Google" id="ProtNLM"/>
    </source>
</evidence>
<protein>
    <recommendedName>
        <fullName evidence="2">Ankyrin repeat protein</fullName>
    </recommendedName>
</protein>
<organism evidence="1">
    <name type="scientific">viral metagenome</name>
    <dbReference type="NCBI Taxonomy" id="1070528"/>
    <lineage>
        <taxon>unclassified sequences</taxon>
        <taxon>metagenomes</taxon>
        <taxon>organismal metagenomes</taxon>
    </lineage>
</organism>
<proteinExistence type="predicted"/>
<dbReference type="PROSITE" id="PS51450">
    <property type="entry name" value="LRR"/>
    <property type="match status" value="1"/>
</dbReference>
<name>A0A6C0EFD6_9ZZZZ</name>